<dbReference type="KEGG" id="char:116221923"/>
<dbReference type="PANTHER" id="PTHR26451">
    <property type="entry name" value="G_PROTEIN_RECEP_F1_2 DOMAIN-CONTAINING PROTEIN"/>
    <property type="match status" value="1"/>
</dbReference>
<keyword evidence="11" id="KW-0325">Glycoprotein</keyword>
<dbReference type="Proteomes" id="UP000515152">
    <property type="component" value="Chromosome 9"/>
</dbReference>
<dbReference type="GO" id="GO:0005549">
    <property type="term" value="F:odorant binding"/>
    <property type="evidence" value="ECO:0007669"/>
    <property type="project" value="TreeGrafter"/>
</dbReference>
<evidence type="ECO:0000256" key="6">
    <source>
        <dbReference type="ARBA" id="ARBA00022989"/>
    </source>
</evidence>
<dbReference type="Gene3D" id="1.20.1070.10">
    <property type="entry name" value="Rhodopsin 7-helix transmembrane proteins"/>
    <property type="match status" value="1"/>
</dbReference>
<dbReference type="InterPro" id="IPR000725">
    <property type="entry name" value="Olfact_rcpt"/>
</dbReference>
<organism evidence="16 17">
    <name type="scientific">Clupea harengus</name>
    <name type="common">Atlantic herring</name>
    <dbReference type="NCBI Taxonomy" id="7950"/>
    <lineage>
        <taxon>Eukaryota</taxon>
        <taxon>Metazoa</taxon>
        <taxon>Chordata</taxon>
        <taxon>Craniata</taxon>
        <taxon>Vertebrata</taxon>
        <taxon>Euteleostomi</taxon>
        <taxon>Actinopterygii</taxon>
        <taxon>Neopterygii</taxon>
        <taxon>Teleostei</taxon>
        <taxon>Clupei</taxon>
        <taxon>Clupeiformes</taxon>
        <taxon>Clupeoidei</taxon>
        <taxon>Clupeidae</taxon>
        <taxon>Clupea</taxon>
    </lineage>
</organism>
<keyword evidence="6 14" id="KW-1133">Transmembrane helix</keyword>
<feature type="transmembrane region" description="Helical" evidence="14">
    <location>
        <begin position="55"/>
        <end position="75"/>
    </location>
</feature>
<dbReference type="PANTHER" id="PTHR26451:SF345">
    <property type="entry name" value="OLFACTORY RECEPTOR"/>
    <property type="match status" value="1"/>
</dbReference>
<reference evidence="17" key="1">
    <citation type="submission" date="2025-08" db="UniProtKB">
        <authorList>
            <consortium name="RefSeq"/>
        </authorList>
    </citation>
    <scope>IDENTIFICATION</scope>
</reference>
<protein>
    <recommendedName>
        <fullName evidence="14">Olfactory receptor</fullName>
    </recommendedName>
</protein>
<feature type="transmembrane region" description="Helical" evidence="14">
    <location>
        <begin position="143"/>
        <end position="163"/>
    </location>
</feature>
<name>A0A6P8G2H7_CLUHA</name>
<dbReference type="GO" id="GO:0004930">
    <property type="term" value="F:G protein-coupled receptor activity"/>
    <property type="evidence" value="ECO:0007669"/>
    <property type="project" value="UniProtKB-KW"/>
</dbReference>
<sequence>MNESFHVTLIFAAYKDMGSAKYVLFTVVFLIYLASLLVSISILILIYLDISLHKPMFIFLFLLIVNGLIGSTAVWPQVMLLLLTEVNTTSYEGCLFQFFLVGSYGGCNYTVLTAMAYDRFVSIFQPLQYHTIMTPQKVKQLSFAAYFVPAAFLLGQVCLTTQISLCQYTIHKIFCDNFSIFSLSCADNISHVSNVYGIFLLISFGVLPVFLVFLSYLKIVLVTLNASRNERKKAIETCTPHLIIFINFSLVTFFAIIYNRVSDYLPGGVNVFMSINYVLIPPLMHPVIYGLKSKEIQQSRSKIWRKAIFAVSESVPRIDKSSKVIT</sequence>
<keyword evidence="5 14" id="KW-0552">Olfaction</keyword>
<evidence type="ECO:0000256" key="12">
    <source>
        <dbReference type="ARBA" id="ARBA00023224"/>
    </source>
</evidence>
<dbReference type="OrthoDB" id="5967898at2759"/>
<evidence type="ECO:0000256" key="3">
    <source>
        <dbReference type="ARBA" id="ARBA00022606"/>
    </source>
</evidence>
<dbReference type="InterPro" id="IPR000276">
    <property type="entry name" value="GPCR_Rhodpsn"/>
</dbReference>
<feature type="transmembrane region" description="Helical" evidence="14">
    <location>
        <begin position="95"/>
        <end position="117"/>
    </location>
</feature>
<keyword evidence="3 14" id="KW-0716">Sensory transduction</keyword>
<evidence type="ECO:0000256" key="4">
    <source>
        <dbReference type="ARBA" id="ARBA00022692"/>
    </source>
</evidence>
<evidence type="ECO:0000256" key="8">
    <source>
        <dbReference type="ARBA" id="ARBA00023136"/>
    </source>
</evidence>
<keyword evidence="12 13" id="KW-0807">Transducer</keyword>
<dbReference type="PROSITE" id="PS50262">
    <property type="entry name" value="G_PROTEIN_RECEP_F1_2"/>
    <property type="match status" value="1"/>
</dbReference>
<dbReference type="FunFam" id="1.20.1070.10:FF:000024">
    <property type="entry name" value="Olfactory receptor"/>
    <property type="match status" value="1"/>
</dbReference>
<dbReference type="PROSITE" id="PS00237">
    <property type="entry name" value="G_PROTEIN_RECEP_F1_1"/>
    <property type="match status" value="1"/>
</dbReference>
<feature type="transmembrane region" description="Helical" evidence="14">
    <location>
        <begin position="196"/>
        <end position="217"/>
    </location>
</feature>
<dbReference type="Pfam" id="PF13853">
    <property type="entry name" value="7tm_4"/>
    <property type="match status" value="1"/>
</dbReference>
<dbReference type="PRINTS" id="PR00245">
    <property type="entry name" value="OLFACTORYR"/>
</dbReference>
<keyword evidence="8 14" id="KW-0472">Membrane</keyword>
<evidence type="ECO:0000256" key="5">
    <source>
        <dbReference type="ARBA" id="ARBA00022725"/>
    </source>
</evidence>
<keyword evidence="10 13" id="KW-0675">Receptor</keyword>
<comment type="subcellular location">
    <subcellularLocation>
        <location evidence="1 14">Cell membrane</location>
        <topology evidence="1 14">Multi-pass membrane protein</topology>
    </subcellularLocation>
</comment>
<keyword evidence="2 14" id="KW-1003">Cell membrane</keyword>
<evidence type="ECO:0000259" key="15">
    <source>
        <dbReference type="PROSITE" id="PS50262"/>
    </source>
</evidence>
<dbReference type="InterPro" id="IPR052921">
    <property type="entry name" value="GPCR1_Superfamily_Member"/>
</dbReference>
<evidence type="ECO:0000256" key="10">
    <source>
        <dbReference type="ARBA" id="ARBA00023170"/>
    </source>
</evidence>
<evidence type="ECO:0000256" key="14">
    <source>
        <dbReference type="RuleBase" id="RU363047"/>
    </source>
</evidence>
<feature type="domain" description="G-protein coupled receptors family 1 profile" evidence="15">
    <location>
        <begin position="38"/>
        <end position="289"/>
    </location>
</feature>
<dbReference type="PRINTS" id="PR00237">
    <property type="entry name" value="GPCRRHODOPSN"/>
</dbReference>
<feature type="transmembrane region" description="Helical" evidence="14">
    <location>
        <begin position="238"/>
        <end position="259"/>
    </location>
</feature>
<dbReference type="GO" id="GO:0004984">
    <property type="term" value="F:olfactory receptor activity"/>
    <property type="evidence" value="ECO:0007669"/>
    <property type="project" value="InterPro"/>
</dbReference>
<dbReference type="AlphaFoldDB" id="A0A6P8G2H7"/>
<keyword evidence="4 13" id="KW-0812">Transmembrane</keyword>
<evidence type="ECO:0000256" key="9">
    <source>
        <dbReference type="ARBA" id="ARBA00023157"/>
    </source>
</evidence>
<accession>A0A6P8G2H7</accession>
<proteinExistence type="inferred from homology"/>
<comment type="similarity">
    <text evidence="13">Belongs to the G-protein coupled receptor 1 family.</text>
</comment>
<gene>
    <name evidence="17" type="primary">LOC116221923</name>
</gene>
<dbReference type="RefSeq" id="XP_031429991.1">
    <property type="nucleotide sequence ID" value="XM_031574131.2"/>
</dbReference>
<dbReference type="SUPFAM" id="SSF81321">
    <property type="entry name" value="Family A G protein-coupled receptor-like"/>
    <property type="match status" value="1"/>
</dbReference>
<keyword evidence="7 13" id="KW-0297">G-protein coupled receptor</keyword>
<dbReference type="GeneID" id="116221923"/>
<dbReference type="GO" id="GO:0005886">
    <property type="term" value="C:plasma membrane"/>
    <property type="evidence" value="ECO:0007669"/>
    <property type="project" value="UniProtKB-SubCell"/>
</dbReference>
<feature type="transmembrane region" description="Helical" evidence="14">
    <location>
        <begin position="22"/>
        <end position="48"/>
    </location>
</feature>
<keyword evidence="16" id="KW-1185">Reference proteome</keyword>
<evidence type="ECO:0000313" key="16">
    <source>
        <dbReference type="Proteomes" id="UP000515152"/>
    </source>
</evidence>
<evidence type="ECO:0000256" key="7">
    <source>
        <dbReference type="ARBA" id="ARBA00023040"/>
    </source>
</evidence>
<evidence type="ECO:0000256" key="1">
    <source>
        <dbReference type="ARBA" id="ARBA00004651"/>
    </source>
</evidence>
<evidence type="ECO:0000313" key="17">
    <source>
        <dbReference type="RefSeq" id="XP_031429991.1"/>
    </source>
</evidence>
<feature type="transmembrane region" description="Helical" evidence="14">
    <location>
        <begin position="271"/>
        <end position="291"/>
    </location>
</feature>
<keyword evidence="9" id="KW-1015">Disulfide bond</keyword>
<dbReference type="InterPro" id="IPR017452">
    <property type="entry name" value="GPCR_Rhodpsn_7TM"/>
</dbReference>
<evidence type="ECO:0000256" key="11">
    <source>
        <dbReference type="ARBA" id="ARBA00023180"/>
    </source>
</evidence>
<evidence type="ECO:0000256" key="13">
    <source>
        <dbReference type="RuleBase" id="RU000688"/>
    </source>
</evidence>
<evidence type="ECO:0000256" key="2">
    <source>
        <dbReference type="ARBA" id="ARBA00022475"/>
    </source>
</evidence>